<keyword evidence="2" id="KW-1185">Reference proteome</keyword>
<protein>
    <submittedName>
        <fullName evidence="1">Uncharacterized protein</fullName>
    </submittedName>
</protein>
<reference evidence="1 2" key="1">
    <citation type="submission" date="2017-04" db="EMBL/GenBank/DDBJ databases">
        <title>Bacillus krulwichiae AM31D Genome sequencing and assembly.</title>
        <authorList>
            <person name="Krulwich T.A."/>
            <person name="Anastor L."/>
            <person name="Ehrlich R."/>
            <person name="Ehrlich G.D."/>
            <person name="Janto B."/>
        </authorList>
    </citation>
    <scope>NUCLEOTIDE SEQUENCE [LARGE SCALE GENOMIC DNA]</scope>
    <source>
        <strain evidence="1 2">AM31D</strain>
    </source>
</reference>
<sequence length="47" mass="5661">MEVELKSLKEEYAEQLFAFELENRRFFEQLVSSRGRIITVITILRKV</sequence>
<proteinExistence type="predicted"/>
<accession>A0A1X9M7D7</accession>
<gene>
    <name evidence="1" type="ORF">BkAM31D_01215</name>
</gene>
<evidence type="ECO:0000313" key="1">
    <source>
        <dbReference type="EMBL" id="ARK28594.1"/>
    </source>
</evidence>
<dbReference type="STRING" id="199441.BkAM31D_01215"/>
<name>A0A1X9M7D7_9BACI</name>
<dbReference type="KEGG" id="bkw:BkAM31D_01215"/>
<dbReference type="Proteomes" id="UP000193006">
    <property type="component" value="Chromosome"/>
</dbReference>
<organism evidence="1 2">
    <name type="scientific">Halalkalibacter krulwichiae</name>
    <dbReference type="NCBI Taxonomy" id="199441"/>
    <lineage>
        <taxon>Bacteria</taxon>
        <taxon>Bacillati</taxon>
        <taxon>Bacillota</taxon>
        <taxon>Bacilli</taxon>
        <taxon>Bacillales</taxon>
        <taxon>Bacillaceae</taxon>
        <taxon>Halalkalibacter</taxon>
    </lineage>
</organism>
<dbReference type="RefSeq" id="WP_157108270.1">
    <property type="nucleotide sequence ID" value="NZ_CP020814.1"/>
</dbReference>
<dbReference type="AlphaFoldDB" id="A0A1X9M7D7"/>
<evidence type="ECO:0000313" key="2">
    <source>
        <dbReference type="Proteomes" id="UP000193006"/>
    </source>
</evidence>
<dbReference type="EMBL" id="CP020814">
    <property type="protein sequence ID" value="ARK28594.1"/>
    <property type="molecule type" value="Genomic_DNA"/>
</dbReference>